<keyword evidence="8" id="KW-0012">Acyltransferase</keyword>
<dbReference type="RefSeq" id="WP_307208305.1">
    <property type="nucleotide sequence ID" value="NZ_JAUSSU010000017.1"/>
</dbReference>
<feature type="transmembrane region" description="Helical" evidence="10">
    <location>
        <begin position="237"/>
        <end position="257"/>
    </location>
</feature>
<dbReference type="PANTHER" id="PTHR23028:SF53">
    <property type="entry name" value="ACYL_TRANSF_3 DOMAIN-CONTAINING PROTEIN"/>
    <property type="match status" value="1"/>
</dbReference>
<dbReference type="InterPro" id="IPR002656">
    <property type="entry name" value="Acyl_transf_3_dom"/>
</dbReference>
<evidence type="ECO:0000256" key="2">
    <source>
        <dbReference type="ARBA" id="ARBA00007400"/>
    </source>
</evidence>
<protein>
    <submittedName>
        <fullName evidence="12">Peptidoglycan/LPS O-acetylase OafA/YrhL</fullName>
    </submittedName>
</protein>
<keyword evidence="4" id="KW-0808">Transferase</keyword>
<feature type="compositionally biased region" description="Polar residues" evidence="9">
    <location>
        <begin position="491"/>
        <end position="501"/>
    </location>
</feature>
<comment type="caution">
    <text evidence="12">The sequence shown here is derived from an EMBL/GenBank/DDBJ whole genome shotgun (WGS) entry which is preliminary data.</text>
</comment>
<feature type="transmembrane region" description="Helical" evidence="10">
    <location>
        <begin position="81"/>
        <end position="98"/>
    </location>
</feature>
<proteinExistence type="inferred from homology"/>
<evidence type="ECO:0000313" key="12">
    <source>
        <dbReference type="EMBL" id="MDQ0116256.1"/>
    </source>
</evidence>
<evidence type="ECO:0000256" key="6">
    <source>
        <dbReference type="ARBA" id="ARBA00022989"/>
    </source>
</evidence>
<dbReference type="CDD" id="cd01840">
    <property type="entry name" value="SGNH_hydrolase_yrhL_like"/>
    <property type="match status" value="1"/>
</dbReference>
<evidence type="ECO:0000256" key="4">
    <source>
        <dbReference type="ARBA" id="ARBA00022679"/>
    </source>
</evidence>
<keyword evidence="13" id="KW-1185">Reference proteome</keyword>
<reference evidence="12 13" key="1">
    <citation type="submission" date="2023-07" db="EMBL/GenBank/DDBJ databases">
        <title>Sorghum-associated microbial communities from plants grown in Nebraska, USA.</title>
        <authorList>
            <person name="Schachtman D."/>
        </authorList>
    </citation>
    <scope>NUCLEOTIDE SEQUENCE [LARGE SCALE GENOMIC DNA]</scope>
    <source>
        <strain evidence="12 13">CC482</strain>
    </source>
</reference>
<dbReference type="Gene3D" id="3.40.50.1110">
    <property type="entry name" value="SGNH hydrolase"/>
    <property type="match status" value="1"/>
</dbReference>
<feature type="transmembrane region" description="Helical" evidence="10">
    <location>
        <begin position="39"/>
        <end position="60"/>
    </location>
</feature>
<dbReference type="PANTHER" id="PTHR23028">
    <property type="entry name" value="ACETYLTRANSFERASE"/>
    <property type="match status" value="1"/>
</dbReference>
<comment type="similarity">
    <text evidence="2">Belongs to the acyltransferase 3 family.</text>
</comment>
<dbReference type="Proteomes" id="UP001229346">
    <property type="component" value="Unassembled WGS sequence"/>
</dbReference>
<feature type="transmembrane region" description="Helical" evidence="10">
    <location>
        <begin position="207"/>
        <end position="225"/>
    </location>
</feature>
<feature type="transmembrane region" description="Helical" evidence="10">
    <location>
        <begin position="12"/>
        <end position="33"/>
    </location>
</feature>
<keyword evidence="7 10" id="KW-0472">Membrane</keyword>
<sequence>MPKPIGNSSRYMPGLDGLRAIAVLAVIAYHVSFDWTPGGLLGVTMFFVLSGYLITDLLLAQWSEHKRIDFKTFWLRRARRLLPAMFIMLGLVSLWLFLTDTGRLYSIGGDIGSALLYISNWWLIFHDVSYFESFGPPSPLGHFWSLAVEEQFYLIWPIALLGALQIARMRGQLLTWTIAAAAISACLMTLLYTPGEDPSRVYYGTDTRAFALLIGASLAIVWPSRKLASNITLKSRFALNLLGSIGLIVMIAMIVLTKEYDSFLYQGGMVVASLATAAIVAAIVHPAVKLGYAIGFKPLRWLGVRSYGIYLYHYPIIVLSTPQADFGEFHAVRALLQVAATLAIAEWSWRYIEEPIRRGALARLFAEFRSSTRLLSFNFRKMMMLLPTALLVTVSVSYASHAELLHEAAYPAGSTPEPPYTEVGNTPAPSLNPGGSGDTEHAGYKPESTSKPPVSKPTEKPAPTPKPTNATEPEATQTPPNPATEVPPLTQPTETPDNGSQPEEPVVKDAITIIGDSVILNAAPYLVEQFPNLTVDGKVGRQMSDASEVIDAFIQSGKLGDIVVIELGTNGSFKSKLLYALLDSIGSERRILLVNSRVPREWQDDVNKTLAEAAEKYDNVSLVDWYSASKGKDDLFNKDGVHLGKEGSVYYAKLIADAING</sequence>
<dbReference type="InterPro" id="IPR050879">
    <property type="entry name" value="Acyltransferase_3"/>
</dbReference>
<keyword evidence="6 10" id="KW-1133">Transmembrane helix</keyword>
<feature type="domain" description="Acyltransferase 3" evidence="11">
    <location>
        <begin position="13"/>
        <end position="339"/>
    </location>
</feature>
<feature type="transmembrane region" description="Helical" evidence="10">
    <location>
        <begin position="263"/>
        <end position="284"/>
    </location>
</feature>
<keyword evidence="3" id="KW-1003">Cell membrane</keyword>
<evidence type="ECO:0000256" key="3">
    <source>
        <dbReference type="ARBA" id="ARBA00022475"/>
    </source>
</evidence>
<feature type="compositionally biased region" description="Low complexity" evidence="9">
    <location>
        <begin position="467"/>
        <end position="476"/>
    </location>
</feature>
<dbReference type="EMBL" id="JAUSSU010000017">
    <property type="protein sequence ID" value="MDQ0116256.1"/>
    <property type="molecule type" value="Genomic_DNA"/>
</dbReference>
<organism evidence="12 13">
    <name type="scientific">Paenibacillus harenae</name>
    <dbReference type="NCBI Taxonomy" id="306543"/>
    <lineage>
        <taxon>Bacteria</taxon>
        <taxon>Bacillati</taxon>
        <taxon>Bacillota</taxon>
        <taxon>Bacilli</taxon>
        <taxon>Bacillales</taxon>
        <taxon>Paenibacillaceae</taxon>
        <taxon>Paenibacillus</taxon>
    </lineage>
</organism>
<comment type="subcellular location">
    <subcellularLocation>
        <location evidence="1">Cell membrane</location>
        <topology evidence="1">Multi-pass membrane protein</topology>
    </subcellularLocation>
</comment>
<evidence type="ECO:0000256" key="5">
    <source>
        <dbReference type="ARBA" id="ARBA00022692"/>
    </source>
</evidence>
<evidence type="ECO:0000256" key="8">
    <source>
        <dbReference type="ARBA" id="ARBA00023315"/>
    </source>
</evidence>
<dbReference type="Pfam" id="PF01757">
    <property type="entry name" value="Acyl_transf_3"/>
    <property type="match status" value="1"/>
</dbReference>
<evidence type="ECO:0000256" key="7">
    <source>
        <dbReference type="ARBA" id="ARBA00023136"/>
    </source>
</evidence>
<accession>A0ABT9U9C5</accession>
<dbReference type="InterPro" id="IPR036514">
    <property type="entry name" value="SGNH_hydro_sf"/>
</dbReference>
<evidence type="ECO:0000256" key="9">
    <source>
        <dbReference type="SAM" id="MobiDB-lite"/>
    </source>
</evidence>
<evidence type="ECO:0000313" key="13">
    <source>
        <dbReference type="Proteomes" id="UP001229346"/>
    </source>
</evidence>
<keyword evidence="5 10" id="KW-0812">Transmembrane</keyword>
<feature type="region of interest" description="Disordered" evidence="9">
    <location>
        <begin position="413"/>
        <end position="504"/>
    </location>
</feature>
<name>A0ABT9U9C5_PAEHA</name>
<gene>
    <name evidence="12" type="ORF">J2T15_005732</name>
</gene>
<evidence type="ECO:0000256" key="1">
    <source>
        <dbReference type="ARBA" id="ARBA00004651"/>
    </source>
</evidence>
<dbReference type="SUPFAM" id="SSF52266">
    <property type="entry name" value="SGNH hydrolase"/>
    <property type="match status" value="1"/>
</dbReference>
<feature type="transmembrane region" description="Helical" evidence="10">
    <location>
        <begin position="173"/>
        <end position="195"/>
    </location>
</feature>
<feature type="transmembrane region" description="Helical" evidence="10">
    <location>
        <begin position="104"/>
        <end position="124"/>
    </location>
</feature>
<evidence type="ECO:0000256" key="10">
    <source>
        <dbReference type="SAM" id="Phobius"/>
    </source>
</evidence>
<evidence type="ECO:0000259" key="11">
    <source>
        <dbReference type="Pfam" id="PF01757"/>
    </source>
</evidence>